<name>A0ABR6X069_9BURK</name>
<dbReference type="InterPro" id="IPR003593">
    <property type="entry name" value="AAA+_ATPase"/>
</dbReference>
<dbReference type="CDD" id="cd10147">
    <property type="entry name" value="Wzt_C-like"/>
    <property type="match status" value="1"/>
</dbReference>
<evidence type="ECO:0000313" key="8">
    <source>
        <dbReference type="Proteomes" id="UP000648257"/>
    </source>
</evidence>
<dbReference type="PANTHER" id="PTHR46743">
    <property type="entry name" value="TEICHOIC ACIDS EXPORT ATP-BINDING PROTEIN TAGH"/>
    <property type="match status" value="1"/>
</dbReference>
<evidence type="ECO:0000256" key="1">
    <source>
        <dbReference type="ARBA" id="ARBA00005417"/>
    </source>
</evidence>
<sequence length="425" mass="46795">MNTSTQTVLNVKGVGKCYTKFNSVHHRLFSWMGLPVKPAYQYWANKDISFTVGQGEAIAIIGQNGAGKSTLLKMITGTVRPSVGEIAVNGRVSAMLELGLGFNAEFTGRQNAYMAGGLMGLSTAALDQLIPEIEAFAEIGDFFDQALRVYSSGMQARLAFAVATAVRPDILIVDEILSVGDSYFQHRSFERIRQFKEQGTSIILVTHGMGEVRSLCDRVILIDKGNILKQGAPDEVVDFYNAMIALKENERAQIEQSRDQQGWLKTKSGNGTATVKHLSLLPENSTEELAVAQVGQKLKLHCEVDVHGEIGELVFGVMLRDKQGSVIWGSNTWHTKLVQKDLQTGDKLVYTLPFECNLGPGSYSITTALTRGESHLDQNFEWSDNLLVFDVINVDKAVFIGNHWLDTTFEVAVHKHATLHSSTTQ</sequence>
<organism evidence="7 8">
    <name type="scientific">Undibacterium seohonense</name>
    <dbReference type="NCBI Taxonomy" id="1344950"/>
    <lineage>
        <taxon>Bacteria</taxon>
        <taxon>Pseudomonadati</taxon>
        <taxon>Pseudomonadota</taxon>
        <taxon>Betaproteobacteria</taxon>
        <taxon>Burkholderiales</taxon>
        <taxon>Oxalobacteraceae</taxon>
        <taxon>Undibacterium</taxon>
    </lineage>
</organism>
<protein>
    <submittedName>
        <fullName evidence="7">ABC transporter ATP-binding protein</fullName>
    </submittedName>
</protein>
<dbReference type="Proteomes" id="UP000648257">
    <property type="component" value="Unassembled WGS sequence"/>
</dbReference>
<evidence type="ECO:0000313" key="7">
    <source>
        <dbReference type="EMBL" id="MBC3806250.1"/>
    </source>
</evidence>
<dbReference type="Pfam" id="PF14524">
    <property type="entry name" value="Wzt_C"/>
    <property type="match status" value="1"/>
</dbReference>
<dbReference type="InterPro" id="IPR015860">
    <property type="entry name" value="ABC_transpr_TagH-like"/>
</dbReference>
<dbReference type="EMBL" id="JACOFW010000002">
    <property type="protein sequence ID" value="MBC3806250.1"/>
    <property type="molecule type" value="Genomic_DNA"/>
</dbReference>
<evidence type="ECO:0000256" key="3">
    <source>
        <dbReference type="ARBA" id="ARBA00022475"/>
    </source>
</evidence>
<dbReference type="PROSITE" id="PS00211">
    <property type="entry name" value="ABC_TRANSPORTER_1"/>
    <property type="match status" value="1"/>
</dbReference>
<dbReference type="CDD" id="cd03220">
    <property type="entry name" value="ABC_KpsT_Wzt"/>
    <property type="match status" value="1"/>
</dbReference>
<reference evidence="7 8" key="1">
    <citation type="submission" date="2020-08" db="EMBL/GenBank/DDBJ databases">
        <title>Novel species isolated from subtropical streams in China.</title>
        <authorList>
            <person name="Lu H."/>
        </authorList>
    </citation>
    <scope>NUCLEOTIDE SEQUENCE [LARGE SCALE GENOMIC DNA]</scope>
    <source>
        <strain evidence="7 8">KACC 16656</strain>
    </source>
</reference>
<dbReference type="Gene3D" id="3.40.50.300">
    <property type="entry name" value="P-loop containing nucleotide triphosphate hydrolases"/>
    <property type="match status" value="1"/>
</dbReference>
<evidence type="ECO:0000256" key="2">
    <source>
        <dbReference type="ARBA" id="ARBA00022448"/>
    </source>
</evidence>
<evidence type="ECO:0000256" key="5">
    <source>
        <dbReference type="ARBA" id="ARBA00022840"/>
    </source>
</evidence>
<dbReference type="GO" id="GO:0005524">
    <property type="term" value="F:ATP binding"/>
    <property type="evidence" value="ECO:0007669"/>
    <property type="project" value="UniProtKB-KW"/>
</dbReference>
<gene>
    <name evidence="7" type="ORF">H8K52_02685</name>
</gene>
<dbReference type="RefSeq" id="WP_186921178.1">
    <property type="nucleotide sequence ID" value="NZ_JACOFW010000002.1"/>
</dbReference>
<dbReference type="InterPro" id="IPR003439">
    <property type="entry name" value="ABC_transporter-like_ATP-bd"/>
</dbReference>
<dbReference type="SMART" id="SM00382">
    <property type="entry name" value="AAA"/>
    <property type="match status" value="1"/>
</dbReference>
<keyword evidence="4" id="KW-0547">Nucleotide-binding</keyword>
<keyword evidence="3" id="KW-0472">Membrane</keyword>
<dbReference type="InterPro" id="IPR029439">
    <property type="entry name" value="Wzt_C"/>
</dbReference>
<keyword evidence="8" id="KW-1185">Reference proteome</keyword>
<evidence type="ECO:0000256" key="4">
    <source>
        <dbReference type="ARBA" id="ARBA00022741"/>
    </source>
</evidence>
<dbReference type="Gene3D" id="2.70.50.60">
    <property type="entry name" value="abc- transporter (atp binding component) like domain"/>
    <property type="match status" value="1"/>
</dbReference>
<dbReference type="PANTHER" id="PTHR46743:SF2">
    <property type="entry name" value="TEICHOIC ACIDS EXPORT ATP-BINDING PROTEIN TAGH"/>
    <property type="match status" value="1"/>
</dbReference>
<proteinExistence type="inferred from homology"/>
<dbReference type="Pfam" id="PF00005">
    <property type="entry name" value="ABC_tran"/>
    <property type="match status" value="1"/>
</dbReference>
<dbReference type="SUPFAM" id="SSF52540">
    <property type="entry name" value="P-loop containing nucleoside triphosphate hydrolases"/>
    <property type="match status" value="1"/>
</dbReference>
<keyword evidence="5 7" id="KW-0067">ATP-binding</keyword>
<evidence type="ECO:0000259" key="6">
    <source>
        <dbReference type="PROSITE" id="PS50893"/>
    </source>
</evidence>
<keyword evidence="3" id="KW-1003">Cell membrane</keyword>
<dbReference type="PROSITE" id="PS50893">
    <property type="entry name" value="ABC_TRANSPORTER_2"/>
    <property type="match status" value="1"/>
</dbReference>
<dbReference type="InterPro" id="IPR017871">
    <property type="entry name" value="ABC_transporter-like_CS"/>
</dbReference>
<keyword evidence="2" id="KW-0813">Transport</keyword>
<comment type="similarity">
    <text evidence="1">Belongs to the ABC transporter superfamily.</text>
</comment>
<feature type="domain" description="ABC transporter" evidence="6">
    <location>
        <begin position="19"/>
        <end position="249"/>
    </location>
</feature>
<accession>A0ABR6X069</accession>
<comment type="caution">
    <text evidence="7">The sequence shown here is derived from an EMBL/GenBank/DDBJ whole genome shotgun (WGS) entry which is preliminary data.</text>
</comment>
<dbReference type="InterPro" id="IPR050683">
    <property type="entry name" value="Bact_Polysacc_Export_ATP-bd"/>
</dbReference>
<dbReference type="InterPro" id="IPR027417">
    <property type="entry name" value="P-loop_NTPase"/>
</dbReference>